<accession>A0ABM5L789</accession>
<dbReference type="RefSeq" id="XP_050518307.1">
    <property type="nucleotide sequence ID" value="XM_050662350.1"/>
</dbReference>
<organism evidence="1 2">
    <name type="scientific">Diabrotica virgifera virgifera</name>
    <name type="common">western corn rootworm</name>
    <dbReference type="NCBI Taxonomy" id="50390"/>
    <lineage>
        <taxon>Eukaryota</taxon>
        <taxon>Metazoa</taxon>
        <taxon>Ecdysozoa</taxon>
        <taxon>Arthropoda</taxon>
        <taxon>Hexapoda</taxon>
        <taxon>Insecta</taxon>
        <taxon>Pterygota</taxon>
        <taxon>Neoptera</taxon>
        <taxon>Endopterygota</taxon>
        <taxon>Coleoptera</taxon>
        <taxon>Polyphaga</taxon>
        <taxon>Cucujiformia</taxon>
        <taxon>Chrysomeloidea</taxon>
        <taxon>Chrysomelidae</taxon>
        <taxon>Galerucinae</taxon>
        <taxon>Diabroticina</taxon>
        <taxon>Diabroticites</taxon>
        <taxon>Diabrotica</taxon>
    </lineage>
</organism>
<evidence type="ECO:0000313" key="2">
    <source>
        <dbReference type="Proteomes" id="UP001652700"/>
    </source>
</evidence>
<keyword evidence="2" id="KW-1185">Reference proteome</keyword>
<evidence type="ECO:0008006" key="3">
    <source>
        <dbReference type="Google" id="ProtNLM"/>
    </source>
</evidence>
<protein>
    <recommendedName>
        <fullName evidence="3">DUF4806 domain-containing protein</fullName>
    </recommendedName>
</protein>
<name>A0ABM5L789_DIAVI</name>
<dbReference type="PANTHER" id="PTHR34153">
    <property type="entry name" value="SI:CH211-262H13.3-RELATED-RELATED"/>
    <property type="match status" value="1"/>
</dbReference>
<dbReference type="PANTHER" id="PTHR34153:SF2">
    <property type="entry name" value="SI:CH211-262H13.3-RELATED"/>
    <property type="match status" value="1"/>
</dbReference>
<dbReference type="Proteomes" id="UP001652700">
    <property type="component" value="Unplaced"/>
</dbReference>
<dbReference type="EnsemblMetazoa" id="XM_050662350.1">
    <property type="protein sequence ID" value="XP_050518307.1"/>
    <property type="gene ID" value="LOC126892713"/>
</dbReference>
<reference evidence="1" key="1">
    <citation type="submission" date="2025-05" db="UniProtKB">
        <authorList>
            <consortium name="EnsemblMetazoa"/>
        </authorList>
    </citation>
    <scope>IDENTIFICATION</scope>
</reference>
<dbReference type="GeneID" id="126892713"/>
<proteinExistence type="predicted"/>
<evidence type="ECO:0000313" key="1">
    <source>
        <dbReference type="EnsemblMetazoa" id="XP_050518307.1"/>
    </source>
</evidence>
<sequence>MVLFEEYLQDSTNFNNAVSELVKVGGSKAYDFVSRVGKLIITNEQALKYSWLGQKGKQKFCDTRIANLIIEALIATNLAKTTKEAQSAIQLWLRRAFDRNNYKINKKN</sequence>